<dbReference type="AlphaFoldDB" id="A0AAE1GNX7"/>
<sequence>MRKYTQSDHITLQGLPTVNVREQNVLLEERKLLNTHVPIKLVCSSVVVGSVVAPSSQINGSSLLLTALMGKLG</sequence>
<comment type="caution">
    <text evidence="1">The sequence shown here is derived from an EMBL/GenBank/DDBJ whole genome shotgun (WGS) entry which is preliminary data.</text>
</comment>
<organism evidence="1 2">
    <name type="scientific">Petrolisthes cinctipes</name>
    <name type="common">Flat porcelain crab</name>
    <dbReference type="NCBI Taxonomy" id="88211"/>
    <lineage>
        <taxon>Eukaryota</taxon>
        <taxon>Metazoa</taxon>
        <taxon>Ecdysozoa</taxon>
        <taxon>Arthropoda</taxon>
        <taxon>Crustacea</taxon>
        <taxon>Multicrustacea</taxon>
        <taxon>Malacostraca</taxon>
        <taxon>Eumalacostraca</taxon>
        <taxon>Eucarida</taxon>
        <taxon>Decapoda</taxon>
        <taxon>Pleocyemata</taxon>
        <taxon>Anomura</taxon>
        <taxon>Galatheoidea</taxon>
        <taxon>Porcellanidae</taxon>
        <taxon>Petrolisthes</taxon>
    </lineage>
</organism>
<evidence type="ECO:0000313" key="2">
    <source>
        <dbReference type="Proteomes" id="UP001286313"/>
    </source>
</evidence>
<dbReference type="EMBL" id="JAWQEG010000018">
    <property type="protein sequence ID" value="KAK3896082.1"/>
    <property type="molecule type" value="Genomic_DNA"/>
</dbReference>
<proteinExistence type="predicted"/>
<name>A0AAE1GNX7_PETCI</name>
<accession>A0AAE1GNX7</accession>
<keyword evidence="2" id="KW-1185">Reference proteome</keyword>
<protein>
    <submittedName>
        <fullName evidence="1">Uncharacterized protein</fullName>
    </submittedName>
</protein>
<evidence type="ECO:0000313" key="1">
    <source>
        <dbReference type="EMBL" id="KAK3896082.1"/>
    </source>
</evidence>
<gene>
    <name evidence="1" type="ORF">Pcinc_000236</name>
</gene>
<dbReference type="Proteomes" id="UP001286313">
    <property type="component" value="Unassembled WGS sequence"/>
</dbReference>
<reference evidence="1" key="1">
    <citation type="submission" date="2023-10" db="EMBL/GenBank/DDBJ databases">
        <title>Genome assemblies of two species of porcelain crab, Petrolisthes cinctipes and Petrolisthes manimaculis (Anomura: Porcellanidae).</title>
        <authorList>
            <person name="Angst P."/>
        </authorList>
    </citation>
    <scope>NUCLEOTIDE SEQUENCE</scope>
    <source>
        <strain evidence="1">PB745_01</strain>
        <tissue evidence="1">Gill</tissue>
    </source>
</reference>